<evidence type="ECO:0000256" key="1">
    <source>
        <dbReference type="SAM" id="MobiDB-lite"/>
    </source>
</evidence>
<evidence type="ECO:0000313" key="3">
    <source>
        <dbReference type="Proteomes" id="UP000305948"/>
    </source>
</evidence>
<keyword evidence="3" id="KW-1185">Reference proteome</keyword>
<accession>A0A5C3MSA4</accession>
<dbReference type="Proteomes" id="UP000305948">
    <property type="component" value="Unassembled WGS sequence"/>
</dbReference>
<name>A0A5C3MSA4_9AGAM</name>
<reference evidence="2 3" key="1">
    <citation type="journal article" date="2019" name="Nat. Ecol. Evol.">
        <title>Megaphylogeny resolves global patterns of mushroom evolution.</title>
        <authorList>
            <person name="Varga T."/>
            <person name="Krizsan K."/>
            <person name="Foldi C."/>
            <person name="Dima B."/>
            <person name="Sanchez-Garcia M."/>
            <person name="Sanchez-Ramirez S."/>
            <person name="Szollosi G.J."/>
            <person name="Szarkandi J.G."/>
            <person name="Papp V."/>
            <person name="Albert L."/>
            <person name="Andreopoulos W."/>
            <person name="Angelini C."/>
            <person name="Antonin V."/>
            <person name="Barry K.W."/>
            <person name="Bougher N.L."/>
            <person name="Buchanan P."/>
            <person name="Buyck B."/>
            <person name="Bense V."/>
            <person name="Catcheside P."/>
            <person name="Chovatia M."/>
            <person name="Cooper J."/>
            <person name="Damon W."/>
            <person name="Desjardin D."/>
            <person name="Finy P."/>
            <person name="Geml J."/>
            <person name="Haridas S."/>
            <person name="Hughes K."/>
            <person name="Justo A."/>
            <person name="Karasinski D."/>
            <person name="Kautmanova I."/>
            <person name="Kiss B."/>
            <person name="Kocsube S."/>
            <person name="Kotiranta H."/>
            <person name="LaButti K.M."/>
            <person name="Lechner B.E."/>
            <person name="Liimatainen K."/>
            <person name="Lipzen A."/>
            <person name="Lukacs Z."/>
            <person name="Mihaltcheva S."/>
            <person name="Morgado L.N."/>
            <person name="Niskanen T."/>
            <person name="Noordeloos M.E."/>
            <person name="Ohm R.A."/>
            <person name="Ortiz-Santana B."/>
            <person name="Ovrebo C."/>
            <person name="Racz N."/>
            <person name="Riley R."/>
            <person name="Savchenko A."/>
            <person name="Shiryaev A."/>
            <person name="Soop K."/>
            <person name="Spirin V."/>
            <person name="Szebenyi C."/>
            <person name="Tomsovsky M."/>
            <person name="Tulloss R.E."/>
            <person name="Uehling J."/>
            <person name="Grigoriev I.V."/>
            <person name="Vagvolgyi C."/>
            <person name="Papp T."/>
            <person name="Martin F.M."/>
            <person name="Miettinen O."/>
            <person name="Hibbett D.S."/>
            <person name="Nagy L.G."/>
        </authorList>
    </citation>
    <scope>NUCLEOTIDE SEQUENCE [LARGE SCALE GENOMIC DNA]</scope>
    <source>
        <strain evidence="2 3">OMC1185</strain>
    </source>
</reference>
<evidence type="ECO:0000313" key="2">
    <source>
        <dbReference type="EMBL" id="TFK47306.1"/>
    </source>
</evidence>
<dbReference type="EMBL" id="ML213524">
    <property type="protein sequence ID" value="TFK47306.1"/>
    <property type="molecule type" value="Genomic_DNA"/>
</dbReference>
<dbReference type="AlphaFoldDB" id="A0A5C3MSA4"/>
<sequence>MWQGRWTRSRDADELQPQSSTAAVAQAFTTPYVTRMHMALSWNHVPVKAVIRCISSRGHQLFPDGCGHRASGKNSSLKVINLAASQTSRCGLARSRSLPTTRVLVAF</sequence>
<feature type="region of interest" description="Disordered" evidence="1">
    <location>
        <begin position="1"/>
        <end position="20"/>
    </location>
</feature>
<proteinExistence type="predicted"/>
<organism evidence="2 3">
    <name type="scientific">Heliocybe sulcata</name>
    <dbReference type="NCBI Taxonomy" id="5364"/>
    <lineage>
        <taxon>Eukaryota</taxon>
        <taxon>Fungi</taxon>
        <taxon>Dikarya</taxon>
        <taxon>Basidiomycota</taxon>
        <taxon>Agaricomycotina</taxon>
        <taxon>Agaricomycetes</taxon>
        <taxon>Gloeophyllales</taxon>
        <taxon>Gloeophyllaceae</taxon>
        <taxon>Heliocybe</taxon>
    </lineage>
</organism>
<gene>
    <name evidence="2" type="ORF">OE88DRAFT_792064</name>
</gene>
<protein>
    <submittedName>
        <fullName evidence="2">Uncharacterized protein</fullName>
    </submittedName>
</protein>